<dbReference type="Gene3D" id="3.20.20.60">
    <property type="entry name" value="Phosphoenolpyruvate-binding domains"/>
    <property type="match status" value="1"/>
</dbReference>
<dbReference type="GO" id="GO:0005737">
    <property type="term" value="C:cytoplasm"/>
    <property type="evidence" value="ECO:0007669"/>
    <property type="project" value="TreeGrafter"/>
</dbReference>
<accession>A0A6A6CRH5</accession>
<keyword evidence="2" id="KW-0456">Lyase</keyword>
<dbReference type="GeneID" id="54569667"/>
<dbReference type="GO" id="GO:0016832">
    <property type="term" value="F:aldehyde-lyase activity"/>
    <property type="evidence" value="ECO:0007669"/>
    <property type="project" value="TreeGrafter"/>
</dbReference>
<dbReference type="EMBL" id="ML993589">
    <property type="protein sequence ID" value="KAF2168740.1"/>
    <property type="molecule type" value="Genomic_DNA"/>
</dbReference>
<proteinExistence type="predicted"/>
<sequence length="272" mass="28668">MAKTFVDKIKSSNQAIIGTVLTIPTPIIAQLAGLADGEFVMIDMEHAPMTIDAVTQMVSAYTTASSGTKFPLVRIPSHGVEWLKWALDSGAAGIIVPMVNNAAEMKAIIDKAIYPPGGRRSFGPRYAPFAHPDGPGSGMGGYFARAKAGEIALLPMIESKDGLQNVEEILSMPEVSGTFIGPADLRLSLGMSPGIDGTESEFLDALDKIRTTAKKHGKVVGTMGMGEEVARKRAAEGMDFLLSTFDNGALVAGWARELAAARNGTMEASAKI</sequence>
<evidence type="ECO:0000259" key="3">
    <source>
        <dbReference type="Pfam" id="PF03328"/>
    </source>
</evidence>
<dbReference type="InterPro" id="IPR040442">
    <property type="entry name" value="Pyrv_kinase-like_dom_sf"/>
</dbReference>
<evidence type="ECO:0000313" key="5">
    <source>
        <dbReference type="Proteomes" id="UP000799537"/>
    </source>
</evidence>
<dbReference type="InterPro" id="IPR015813">
    <property type="entry name" value="Pyrv/PenolPyrv_kinase-like_dom"/>
</dbReference>
<dbReference type="PANTHER" id="PTHR30502:SF8">
    <property type="entry name" value="SYNTHASE, PUTATIVE-RELATED"/>
    <property type="match status" value="1"/>
</dbReference>
<keyword evidence="1" id="KW-0479">Metal-binding</keyword>
<dbReference type="RefSeq" id="XP_033669629.1">
    <property type="nucleotide sequence ID" value="XM_033816395.1"/>
</dbReference>
<dbReference type="SUPFAM" id="SSF51621">
    <property type="entry name" value="Phosphoenolpyruvate/pyruvate domain"/>
    <property type="match status" value="1"/>
</dbReference>
<name>A0A6A6CRH5_ZASCE</name>
<keyword evidence="5" id="KW-1185">Reference proteome</keyword>
<dbReference type="AlphaFoldDB" id="A0A6A6CRH5"/>
<dbReference type="InterPro" id="IPR005000">
    <property type="entry name" value="Aldolase/citrate-lyase_domain"/>
</dbReference>
<reference evidence="4" key="1">
    <citation type="journal article" date="2020" name="Stud. Mycol.">
        <title>101 Dothideomycetes genomes: a test case for predicting lifestyles and emergence of pathogens.</title>
        <authorList>
            <person name="Haridas S."/>
            <person name="Albert R."/>
            <person name="Binder M."/>
            <person name="Bloem J."/>
            <person name="Labutti K."/>
            <person name="Salamov A."/>
            <person name="Andreopoulos B."/>
            <person name="Baker S."/>
            <person name="Barry K."/>
            <person name="Bills G."/>
            <person name="Bluhm B."/>
            <person name="Cannon C."/>
            <person name="Castanera R."/>
            <person name="Culley D."/>
            <person name="Daum C."/>
            <person name="Ezra D."/>
            <person name="Gonzalez J."/>
            <person name="Henrissat B."/>
            <person name="Kuo A."/>
            <person name="Liang C."/>
            <person name="Lipzen A."/>
            <person name="Lutzoni F."/>
            <person name="Magnuson J."/>
            <person name="Mondo S."/>
            <person name="Nolan M."/>
            <person name="Ohm R."/>
            <person name="Pangilinan J."/>
            <person name="Park H.-J."/>
            <person name="Ramirez L."/>
            <person name="Alfaro M."/>
            <person name="Sun H."/>
            <person name="Tritt A."/>
            <person name="Yoshinaga Y."/>
            <person name="Zwiers L.-H."/>
            <person name="Turgeon B."/>
            <person name="Goodwin S."/>
            <person name="Spatafora J."/>
            <person name="Crous P."/>
            <person name="Grigoriev I."/>
        </authorList>
    </citation>
    <scope>NUCLEOTIDE SEQUENCE</scope>
    <source>
        <strain evidence="4">ATCC 36951</strain>
    </source>
</reference>
<evidence type="ECO:0000256" key="1">
    <source>
        <dbReference type="ARBA" id="ARBA00022723"/>
    </source>
</evidence>
<protein>
    <recommendedName>
        <fullName evidence="3">HpcH/HpaI aldolase/citrate lyase domain-containing protein</fullName>
    </recommendedName>
</protein>
<dbReference type="Pfam" id="PF03328">
    <property type="entry name" value="HpcH_HpaI"/>
    <property type="match status" value="1"/>
</dbReference>
<dbReference type="OrthoDB" id="1621678at2759"/>
<dbReference type="PANTHER" id="PTHR30502">
    <property type="entry name" value="2-KETO-3-DEOXY-L-RHAMNONATE ALDOLASE"/>
    <property type="match status" value="1"/>
</dbReference>
<evidence type="ECO:0000313" key="4">
    <source>
        <dbReference type="EMBL" id="KAF2168740.1"/>
    </source>
</evidence>
<dbReference type="GO" id="GO:0046872">
    <property type="term" value="F:metal ion binding"/>
    <property type="evidence" value="ECO:0007669"/>
    <property type="project" value="UniProtKB-KW"/>
</dbReference>
<dbReference type="InterPro" id="IPR050251">
    <property type="entry name" value="HpcH-HpaI_aldolase"/>
</dbReference>
<feature type="domain" description="HpcH/HpaI aldolase/citrate lyase" evidence="3">
    <location>
        <begin position="26"/>
        <end position="248"/>
    </location>
</feature>
<dbReference type="Proteomes" id="UP000799537">
    <property type="component" value="Unassembled WGS sequence"/>
</dbReference>
<gene>
    <name evidence="4" type="ORF">M409DRAFT_65159</name>
</gene>
<organism evidence="4 5">
    <name type="scientific">Zasmidium cellare ATCC 36951</name>
    <dbReference type="NCBI Taxonomy" id="1080233"/>
    <lineage>
        <taxon>Eukaryota</taxon>
        <taxon>Fungi</taxon>
        <taxon>Dikarya</taxon>
        <taxon>Ascomycota</taxon>
        <taxon>Pezizomycotina</taxon>
        <taxon>Dothideomycetes</taxon>
        <taxon>Dothideomycetidae</taxon>
        <taxon>Mycosphaerellales</taxon>
        <taxon>Mycosphaerellaceae</taxon>
        <taxon>Zasmidium</taxon>
    </lineage>
</organism>
<evidence type="ECO:0000256" key="2">
    <source>
        <dbReference type="ARBA" id="ARBA00023239"/>
    </source>
</evidence>